<proteinExistence type="predicted"/>
<name>A0A2K0T6K5_9HYPO</name>
<dbReference type="Proteomes" id="UP000236546">
    <property type="component" value="Unassembled WGS sequence"/>
</dbReference>
<dbReference type="AlphaFoldDB" id="A0A2K0T6K5"/>
<evidence type="ECO:0000313" key="2">
    <source>
        <dbReference type="EMBL" id="PNP41141.1"/>
    </source>
</evidence>
<evidence type="ECO:0000313" key="3">
    <source>
        <dbReference type="Proteomes" id="UP000236546"/>
    </source>
</evidence>
<protein>
    <submittedName>
        <fullName evidence="2">Uncharacterized protein</fullName>
    </submittedName>
</protein>
<comment type="caution">
    <text evidence="2">The sequence shown here is derived from an EMBL/GenBank/DDBJ whole genome shotgun (WGS) entry which is preliminary data.</text>
</comment>
<feature type="compositionally biased region" description="Low complexity" evidence="1">
    <location>
        <begin position="88"/>
        <end position="108"/>
    </location>
</feature>
<organism evidence="2 3">
    <name type="scientific">Trichoderma gamsii</name>
    <dbReference type="NCBI Taxonomy" id="398673"/>
    <lineage>
        <taxon>Eukaryota</taxon>
        <taxon>Fungi</taxon>
        <taxon>Dikarya</taxon>
        <taxon>Ascomycota</taxon>
        <taxon>Pezizomycotina</taxon>
        <taxon>Sordariomycetes</taxon>
        <taxon>Hypocreomycetidae</taxon>
        <taxon>Hypocreales</taxon>
        <taxon>Hypocreaceae</taxon>
        <taxon>Trichoderma</taxon>
    </lineage>
</organism>
<sequence>MDGLAVEQYPITRTPPLASTESNMAGLASQQSPRQLSEKRELPHHSILSTAALLNPIIEKETVLPPVEDPVAPHRHLQSLSPTPRLPPIQSRSHSPRSISHPHSISQSHHSHSVPNSQSQSPIIGNAVSASTTPPQEPIINGLAMDLAQK</sequence>
<reference evidence="2 3" key="1">
    <citation type="submission" date="2017-02" db="EMBL/GenBank/DDBJ databases">
        <title>Genomes of Trichoderma spp. with biocontrol activity.</title>
        <authorList>
            <person name="Gardiner D."/>
            <person name="Kazan K."/>
            <person name="Vos C."/>
            <person name="Harvey P."/>
        </authorList>
    </citation>
    <scope>NUCLEOTIDE SEQUENCE [LARGE SCALE GENOMIC DNA]</scope>
    <source>
        <strain evidence="2 3">A5MH</strain>
    </source>
</reference>
<gene>
    <name evidence="2" type="ORF">TGAMA5MH_07011</name>
</gene>
<feature type="compositionally biased region" description="Polar residues" evidence="1">
    <location>
        <begin position="17"/>
        <end position="35"/>
    </location>
</feature>
<feature type="region of interest" description="Disordered" evidence="1">
    <location>
        <begin position="65"/>
        <end position="150"/>
    </location>
</feature>
<dbReference type="EMBL" id="MTYH01000059">
    <property type="protein sequence ID" value="PNP41141.1"/>
    <property type="molecule type" value="Genomic_DNA"/>
</dbReference>
<feature type="region of interest" description="Disordered" evidence="1">
    <location>
        <begin position="1"/>
        <end position="43"/>
    </location>
</feature>
<dbReference type="OrthoDB" id="4897481at2759"/>
<accession>A0A2K0T6K5</accession>
<feature type="compositionally biased region" description="Polar residues" evidence="1">
    <location>
        <begin position="114"/>
        <end position="134"/>
    </location>
</feature>
<evidence type="ECO:0000256" key="1">
    <source>
        <dbReference type="SAM" id="MobiDB-lite"/>
    </source>
</evidence>